<dbReference type="Gene3D" id="3.30.420.40">
    <property type="match status" value="2"/>
</dbReference>
<accession>A0A0D2KWB5</accession>
<dbReference type="PANTHER" id="PTHR14187">
    <property type="entry name" value="ALPHA KINASE/ELONGATION FACTOR 2 KINASE"/>
    <property type="match status" value="1"/>
</dbReference>
<organism evidence="1 2">
    <name type="scientific">Hypholoma sublateritium (strain FD-334 SS-4)</name>
    <dbReference type="NCBI Taxonomy" id="945553"/>
    <lineage>
        <taxon>Eukaryota</taxon>
        <taxon>Fungi</taxon>
        <taxon>Dikarya</taxon>
        <taxon>Basidiomycota</taxon>
        <taxon>Agaricomycotina</taxon>
        <taxon>Agaricomycetes</taxon>
        <taxon>Agaricomycetidae</taxon>
        <taxon>Agaricales</taxon>
        <taxon>Agaricineae</taxon>
        <taxon>Strophariaceae</taxon>
        <taxon>Hypholoma</taxon>
    </lineage>
</organism>
<proteinExistence type="predicted"/>
<gene>
    <name evidence="1" type="ORF">HYPSUDRAFT_913356</name>
</gene>
<dbReference type="Proteomes" id="UP000054270">
    <property type="component" value="Unassembled WGS sequence"/>
</dbReference>
<sequence>MPLLTRRKNVEPKLVVAIDIGTTYSAVSYCIITSQDRLQETYNFQEVNRWPGQITADAKIPSVLFYDQEGKCRLGGAEIEDLTLLFDAEEEGWEKAEWWKLLLRPEQLSVPNEISPLPYGISVDKVLENFLAYIKSNLQQFIVNAQVKGQTTWNSLSPSMDVILTIPNGWDGKVQHRMRNAAIHAQLVSPDGGKRVRFLSEGEAAIHYCLDYAKISDQVSVGNIVIVCDTGGGTTDIGIYRVKNLSPTSLEEIASPSCLIAGGVFVDTAAKIYITEQLKGSEWDTPECLAKSFTVFERLVKRQFQGSENAMFLPLHGSRRTDDTRGIMRGQLMIPRDKMASFFETSLDRIKHGLMDVLGRDFGSSVNNILLVGGFAESRYAFTKITEWASKFTELDISKPDHVLSKAIPHGALSWYTRSAVQTKIAKFHYGAETDVEFDENDPDMVGRRVYKNILGERRVRGGWESIVKKDAKILATDEHSKSFHQDVQEHGSMNIEMELYAYRWAAPPSFFSNSDGTTKEGFIYLGTVTADLTQCFNAGAFQTSPTGKKYKRLQYEMCLSFAEIEIQARLKWKEKNAVKFGQATIVYDI</sequence>
<keyword evidence="2" id="KW-1185">Reference proteome</keyword>
<name>A0A0D2KWB5_HYPSF</name>
<protein>
    <recommendedName>
        <fullName evidence="3">Actin-like ATPase domain-containing protein</fullName>
    </recommendedName>
</protein>
<dbReference type="EMBL" id="KN817583">
    <property type="protein sequence ID" value="KJA18947.1"/>
    <property type="molecule type" value="Genomic_DNA"/>
</dbReference>
<dbReference type="STRING" id="945553.A0A0D2KWB5"/>
<dbReference type="PANTHER" id="PTHR14187:SF5">
    <property type="entry name" value="HEAT SHOCK 70 KDA PROTEIN 12A"/>
    <property type="match status" value="1"/>
</dbReference>
<dbReference type="OrthoDB" id="2963168at2759"/>
<dbReference type="SUPFAM" id="SSF53067">
    <property type="entry name" value="Actin-like ATPase domain"/>
    <property type="match status" value="2"/>
</dbReference>
<evidence type="ECO:0008006" key="3">
    <source>
        <dbReference type="Google" id="ProtNLM"/>
    </source>
</evidence>
<dbReference type="AlphaFoldDB" id="A0A0D2KWB5"/>
<dbReference type="InterPro" id="IPR043129">
    <property type="entry name" value="ATPase_NBD"/>
</dbReference>
<dbReference type="OMA" id="FVKIAGC"/>
<dbReference type="Gene3D" id="3.90.640.10">
    <property type="entry name" value="Actin, Chain A, domain 4"/>
    <property type="match status" value="1"/>
</dbReference>
<reference evidence="2" key="1">
    <citation type="submission" date="2014-04" db="EMBL/GenBank/DDBJ databases">
        <title>Evolutionary Origins and Diversification of the Mycorrhizal Mutualists.</title>
        <authorList>
            <consortium name="DOE Joint Genome Institute"/>
            <consortium name="Mycorrhizal Genomics Consortium"/>
            <person name="Kohler A."/>
            <person name="Kuo A."/>
            <person name="Nagy L.G."/>
            <person name="Floudas D."/>
            <person name="Copeland A."/>
            <person name="Barry K.W."/>
            <person name="Cichocki N."/>
            <person name="Veneault-Fourrey C."/>
            <person name="LaButti K."/>
            <person name="Lindquist E.A."/>
            <person name="Lipzen A."/>
            <person name="Lundell T."/>
            <person name="Morin E."/>
            <person name="Murat C."/>
            <person name="Riley R."/>
            <person name="Ohm R."/>
            <person name="Sun H."/>
            <person name="Tunlid A."/>
            <person name="Henrissat B."/>
            <person name="Grigoriev I.V."/>
            <person name="Hibbett D.S."/>
            <person name="Martin F."/>
        </authorList>
    </citation>
    <scope>NUCLEOTIDE SEQUENCE [LARGE SCALE GENOMIC DNA]</scope>
    <source>
        <strain evidence="2">FD-334 SS-4</strain>
    </source>
</reference>
<evidence type="ECO:0000313" key="1">
    <source>
        <dbReference type="EMBL" id="KJA18947.1"/>
    </source>
</evidence>
<evidence type="ECO:0000313" key="2">
    <source>
        <dbReference type="Proteomes" id="UP000054270"/>
    </source>
</evidence>
<dbReference type="CDD" id="cd10170">
    <property type="entry name" value="ASKHA_NBD_HSP70"/>
    <property type="match status" value="1"/>
</dbReference>